<dbReference type="InterPro" id="IPR041698">
    <property type="entry name" value="Methyltransf_25"/>
</dbReference>
<keyword evidence="1 5" id="KW-0489">Methyltransferase</keyword>
<evidence type="ECO:0000256" key="1">
    <source>
        <dbReference type="ARBA" id="ARBA00022603"/>
    </source>
</evidence>
<sequence length="250" mass="27901">MHHGEFEDPRLVEIYDAEFVWGYDDDLFMALLAERNAPRVLDFGCGTGRLAIAMAKAGHEVTGVDPARASLDAARRKPGAEQVTWIEGSAEVLPARAFDAVLLTSHVAQFLVSDEQWLSTLRALRRSLVEGGRLIFDSRDPADRRWLRWNPVDSRRTVVRPGGDRIETWTEVNSEVEGVVTFTRHYLFTEGDELTSTATLRFRSESEIRTTVEAAGFDVDRIYGGWAKEPVGTGEDGELIVIAVARPQGR</sequence>
<dbReference type="PANTHER" id="PTHR43464:SF19">
    <property type="entry name" value="UBIQUINONE BIOSYNTHESIS O-METHYLTRANSFERASE, MITOCHONDRIAL"/>
    <property type="match status" value="1"/>
</dbReference>
<dbReference type="CDD" id="cd02440">
    <property type="entry name" value="AdoMet_MTases"/>
    <property type="match status" value="1"/>
</dbReference>
<dbReference type="SUPFAM" id="SSF53335">
    <property type="entry name" value="S-adenosyl-L-methionine-dependent methyltransferases"/>
    <property type="match status" value="1"/>
</dbReference>
<feature type="domain" description="Methyltransferase" evidence="4">
    <location>
        <begin position="40"/>
        <end position="132"/>
    </location>
</feature>
<accession>A0ABS1VP85</accession>
<dbReference type="Pfam" id="PF13649">
    <property type="entry name" value="Methyltransf_25"/>
    <property type="match status" value="1"/>
</dbReference>
<name>A0ABS1VP85_9ACTN</name>
<organism evidence="5 6">
    <name type="scientific">Paractinoplanes lichenicola</name>
    <dbReference type="NCBI Taxonomy" id="2802976"/>
    <lineage>
        <taxon>Bacteria</taxon>
        <taxon>Bacillati</taxon>
        <taxon>Actinomycetota</taxon>
        <taxon>Actinomycetes</taxon>
        <taxon>Micromonosporales</taxon>
        <taxon>Micromonosporaceae</taxon>
        <taxon>Paractinoplanes</taxon>
    </lineage>
</organism>
<keyword evidence="3" id="KW-0949">S-adenosyl-L-methionine</keyword>
<evidence type="ECO:0000256" key="2">
    <source>
        <dbReference type="ARBA" id="ARBA00022679"/>
    </source>
</evidence>
<dbReference type="InterPro" id="IPR029063">
    <property type="entry name" value="SAM-dependent_MTases_sf"/>
</dbReference>
<evidence type="ECO:0000256" key="3">
    <source>
        <dbReference type="ARBA" id="ARBA00022691"/>
    </source>
</evidence>
<dbReference type="GO" id="GO:0032259">
    <property type="term" value="P:methylation"/>
    <property type="evidence" value="ECO:0007669"/>
    <property type="project" value="UniProtKB-KW"/>
</dbReference>
<comment type="caution">
    <text evidence="5">The sequence shown here is derived from an EMBL/GenBank/DDBJ whole genome shotgun (WGS) entry which is preliminary data.</text>
</comment>
<dbReference type="Gene3D" id="3.40.50.150">
    <property type="entry name" value="Vaccinia Virus protein VP39"/>
    <property type="match status" value="1"/>
</dbReference>
<reference evidence="5 6" key="1">
    <citation type="submission" date="2021-01" db="EMBL/GenBank/DDBJ databases">
        <title>Actinoplanes sp. nov. LDG1-01 isolated from lichen.</title>
        <authorList>
            <person name="Saeng-In P."/>
            <person name="Phongsopitanun W."/>
            <person name="Kanchanasin P."/>
            <person name="Yuki M."/>
            <person name="Kudo T."/>
            <person name="Ohkuma M."/>
            <person name="Tanasupawat S."/>
        </authorList>
    </citation>
    <scope>NUCLEOTIDE SEQUENCE [LARGE SCALE GENOMIC DNA]</scope>
    <source>
        <strain evidence="5 6">LDG1-01</strain>
    </source>
</reference>
<gene>
    <name evidence="5" type="ORF">JKJ07_19780</name>
</gene>
<evidence type="ECO:0000259" key="4">
    <source>
        <dbReference type="Pfam" id="PF13649"/>
    </source>
</evidence>
<proteinExistence type="predicted"/>
<dbReference type="PANTHER" id="PTHR43464">
    <property type="entry name" value="METHYLTRANSFERASE"/>
    <property type="match status" value="1"/>
</dbReference>
<dbReference type="RefSeq" id="WP_202993060.1">
    <property type="nucleotide sequence ID" value="NZ_JAENHO010000005.1"/>
</dbReference>
<protein>
    <submittedName>
        <fullName evidence="5">Class I SAM-dependent methyltransferase</fullName>
    </submittedName>
</protein>
<keyword evidence="2" id="KW-0808">Transferase</keyword>
<evidence type="ECO:0000313" key="6">
    <source>
        <dbReference type="Proteomes" id="UP000598996"/>
    </source>
</evidence>
<dbReference type="GO" id="GO:0008168">
    <property type="term" value="F:methyltransferase activity"/>
    <property type="evidence" value="ECO:0007669"/>
    <property type="project" value="UniProtKB-KW"/>
</dbReference>
<evidence type="ECO:0000313" key="5">
    <source>
        <dbReference type="EMBL" id="MBL7256541.1"/>
    </source>
</evidence>
<keyword evidence="6" id="KW-1185">Reference proteome</keyword>
<dbReference type="EMBL" id="JAENHO010000005">
    <property type="protein sequence ID" value="MBL7256541.1"/>
    <property type="molecule type" value="Genomic_DNA"/>
</dbReference>
<dbReference type="Proteomes" id="UP000598996">
    <property type="component" value="Unassembled WGS sequence"/>
</dbReference>